<dbReference type="RefSeq" id="WP_267282715.1">
    <property type="nucleotide sequence ID" value="NZ_JAOVZV010000021.1"/>
</dbReference>
<keyword evidence="3" id="KW-1185">Reference proteome</keyword>
<dbReference type="Pfam" id="PF06966">
    <property type="entry name" value="DUF1295"/>
    <property type="match status" value="1"/>
</dbReference>
<feature type="transmembrane region" description="Helical" evidence="1">
    <location>
        <begin position="70"/>
        <end position="88"/>
    </location>
</feature>
<accession>A0ABT3Y7X1</accession>
<protein>
    <submittedName>
        <fullName evidence="2">DUF1295 domain-containing protein</fullName>
    </submittedName>
</protein>
<sequence>MKTTVNAVINLHKILVSPIVLLMMLTYDNWSAPAFLYLGLHGTYTILWLFKQKLFPDKRFEQKLPVITGLMTPFLPLAGYYIAPYLLISEHTNVPVWVFGLAPAIYAMGIFLHYVGDAQKFFTLRIQKGLIEDGLFARTRNPNYLGEILIYGSFALVAWHWIPLVVLAFWVGYFFINMGKKDQSMSRHAGFASYKEKTNKLLPKLW</sequence>
<keyword evidence="1" id="KW-0472">Membrane</keyword>
<feature type="transmembrane region" description="Helical" evidence="1">
    <location>
        <begin position="94"/>
        <end position="115"/>
    </location>
</feature>
<dbReference type="EMBL" id="JAOVZV010000021">
    <property type="protein sequence ID" value="MCX8534262.1"/>
    <property type="molecule type" value="Genomic_DNA"/>
</dbReference>
<feature type="transmembrane region" description="Helical" evidence="1">
    <location>
        <begin position="32"/>
        <end position="50"/>
    </location>
</feature>
<dbReference type="Gene3D" id="1.20.120.1630">
    <property type="match status" value="1"/>
</dbReference>
<feature type="transmembrane region" description="Helical" evidence="1">
    <location>
        <begin position="148"/>
        <end position="176"/>
    </location>
</feature>
<keyword evidence="1" id="KW-0812">Transmembrane</keyword>
<comment type="caution">
    <text evidence="2">The sequence shown here is derived from an EMBL/GenBank/DDBJ whole genome shotgun (WGS) entry which is preliminary data.</text>
</comment>
<keyword evidence="1" id="KW-1133">Transmembrane helix</keyword>
<evidence type="ECO:0000256" key="1">
    <source>
        <dbReference type="SAM" id="Phobius"/>
    </source>
</evidence>
<organism evidence="2 3">
    <name type="scientific">Chryseobacterium luquanense</name>
    <dbReference type="NCBI Taxonomy" id="2983766"/>
    <lineage>
        <taxon>Bacteria</taxon>
        <taxon>Pseudomonadati</taxon>
        <taxon>Bacteroidota</taxon>
        <taxon>Flavobacteriia</taxon>
        <taxon>Flavobacteriales</taxon>
        <taxon>Weeksellaceae</taxon>
        <taxon>Chryseobacterium group</taxon>
        <taxon>Chryseobacterium</taxon>
    </lineage>
</organism>
<dbReference type="PROSITE" id="PS50244">
    <property type="entry name" value="S5A_REDUCTASE"/>
    <property type="match status" value="1"/>
</dbReference>
<proteinExistence type="predicted"/>
<name>A0ABT3Y7X1_9FLAO</name>
<reference evidence="2" key="1">
    <citation type="submission" date="2022-10" db="EMBL/GenBank/DDBJ databases">
        <title>Chryseobacterium sp. nov., a novel bacterial species.</title>
        <authorList>
            <person name="Cao Y."/>
        </authorList>
    </citation>
    <scope>NUCLEOTIDE SEQUENCE</scope>
    <source>
        <strain evidence="2">KC 927</strain>
    </source>
</reference>
<dbReference type="InterPro" id="IPR010721">
    <property type="entry name" value="UstE-like"/>
</dbReference>
<dbReference type="Proteomes" id="UP001070176">
    <property type="component" value="Unassembled WGS sequence"/>
</dbReference>
<gene>
    <name evidence="2" type="ORF">OEA66_18075</name>
</gene>
<evidence type="ECO:0000313" key="2">
    <source>
        <dbReference type="EMBL" id="MCX8534262.1"/>
    </source>
</evidence>
<evidence type="ECO:0000313" key="3">
    <source>
        <dbReference type="Proteomes" id="UP001070176"/>
    </source>
</evidence>